<keyword evidence="6 10" id="KW-0143">Chaperone</keyword>
<dbReference type="GO" id="GO:0006457">
    <property type="term" value="P:protein folding"/>
    <property type="evidence" value="ECO:0007669"/>
    <property type="project" value="InterPro"/>
</dbReference>
<accession>A0A8S8XIL6</accession>
<dbReference type="AlphaFoldDB" id="A0A8S8XIL6"/>
<dbReference type="SUPFAM" id="SSF58014">
    <property type="entry name" value="Coiled-coil domain of nucleotide exchange factor GrpE"/>
    <property type="match status" value="1"/>
</dbReference>
<dbReference type="GO" id="GO:0000774">
    <property type="term" value="F:adenyl-nucleotide exchange factor activity"/>
    <property type="evidence" value="ECO:0007669"/>
    <property type="project" value="InterPro"/>
</dbReference>
<dbReference type="PANTHER" id="PTHR21237:SF23">
    <property type="entry name" value="GRPE PROTEIN HOMOLOG, MITOCHONDRIAL"/>
    <property type="match status" value="1"/>
</dbReference>
<keyword evidence="14" id="KW-1185">Reference proteome</keyword>
<comment type="function">
    <text evidence="7 10">Participates actively in the response to hyperosmotic and heat shock by preventing the aggregation of stress-denatured proteins, in association with DnaK and GrpE. It is the nucleotide exchange factor for DnaK and may function as a thermosensor. Unfolded proteins bind initially to DnaJ; upon interaction with the DnaJ-bound protein, DnaK hydrolyzes its bound ATP, resulting in the formation of a stable complex. GrpE releases ADP from DnaK; ATP binding to DnaK triggers the release of the substrate protein, thus completing the reaction cycle. Several rounds of ATP-dependent interactions between DnaJ, DnaK and GrpE are required for fully efficient folding.</text>
</comment>
<proteinExistence type="inferred from homology"/>
<dbReference type="InterPro" id="IPR000740">
    <property type="entry name" value="GrpE"/>
</dbReference>
<dbReference type="GO" id="GO:0005737">
    <property type="term" value="C:cytoplasm"/>
    <property type="evidence" value="ECO:0007669"/>
    <property type="project" value="UniProtKB-SubCell"/>
</dbReference>
<protein>
    <recommendedName>
        <fullName evidence="8 10">Protein GrpE</fullName>
    </recommendedName>
    <alternativeName>
        <fullName evidence="9 10">HSP-70 cofactor</fullName>
    </alternativeName>
</protein>
<evidence type="ECO:0000256" key="5">
    <source>
        <dbReference type="ARBA" id="ARBA00023016"/>
    </source>
</evidence>
<dbReference type="Pfam" id="PF01025">
    <property type="entry name" value="GrpE"/>
    <property type="match status" value="1"/>
</dbReference>
<evidence type="ECO:0000313" key="14">
    <source>
        <dbReference type="Proteomes" id="UP000681075"/>
    </source>
</evidence>
<dbReference type="GO" id="GO:0042803">
    <property type="term" value="F:protein homodimerization activity"/>
    <property type="evidence" value="ECO:0007669"/>
    <property type="project" value="InterPro"/>
</dbReference>
<dbReference type="SUPFAM" id="SSF51064">
    <property type="entry name" value="Head domain of nucleotide exchange factor GrpE"/>
    <property type="match status" value="1"/>
</dbReference>
<feature type="compositionally biased region" description="Polar residues" evidence="12">
    <location>
        <begin position="17"/>
        <end position="31"/>
    </location>
</feature>
<comment type="subcellular location">
    <subcellularLocation>
        <location evidence="1 10">Cytoplasm</location>
    </subcellularLocation>
</comment>
<evidence type="ECO:0000256" key="6">
    <source>
        <dbReference type="ARBA" id="ARBA00023186"/>
    </source>
</evidence>
<evidence type="ECO:0000256" key="11">
    <source>
        <dbReference type="RuleBase" id="RU004478"/>
    </source>
</evidence>
<dbReference type="InterPro" id="IPR013805">
    <property type="entry name" value="GrpE_CC"/>
</dbReference>
<keyword evidence="4 10" id="KW-0963">Cytoplasm</keyword>
<dbReference type="RefSeq" id="WP_420243812.1">
    <property type="nucleotide sequence ID" value="NZ_BOPV01000001.1"/>
</dbReference>
<dbReference type="HAMAP" id="MF_01151">
    <property type="entry name" value="GrpE"/>
    <property type="match status" value="1"/>
</dbReference>
<evidence type="ECO:0000256" key="1">
    <source>
        <dbReference type="ARBA" id="ARBA00004496"/>
    </source>
</evidence>
<dbReference type="InterPro" id="IPR009012">
    <property type="entry name" value="GrpE_head"/>
</dbReference>
<dbReference type="PRINTS" id="PR00773">
    <property type="entry name" value="GRPEPROTEIN"/>
</dbReference>
<dbReference type="Proteomes" id="UP000681075">
    <property type="component" value="Unassembled WGS sequence"/>
</dbReference>
<reference evidence="13" key="1">
    <citation type="submission" date="2021-02" db="EMBL/GenBank/DDBJ databases">
        <title>Genome sequence of Rhodospirillales sp. strain TMPK1 isolated from soil.</title>
        <authorList>
            <person name="Nakai R."/>
            <person name="Kusada H."/>
            <person name="Tamaki H."/>
        </authorList>
    </citation>
    <scope>NUCLEOTIDE SEQUENCE</scope>
    <source>
        <strain evidence="13">TMPK1</strain>
    </source>
</reference>
<dbReference type="PANTHER" id="PTHR21237">
    <property type="entry name" value="GRPE PROTEIN"/>
    <property type="match status" value="1"/>
</dbReference>
<comment type="subunit">
    <text evidence="3 10">Homodimer.</text>
</comment>
<dbReference type="Gene3D" id="3.90.20.20">
    <property type="match status" value="1"/>
</dbReference>
<evidence type="ECO:0000256" key="2">
    <source>
        <dbReference type="ARBA" id="ARBA00009054"/>
    </source>
</evidence>
<evidence type="ECO:0000313" key="13">
    <source>
        <dbReference type="EMBL" id="GIL40660.1"/>
    </source>
</evidence>
<evidence type="ECO:0000256" key="4">
    <source>
        <dbReference type="ARBA" id="ARBA00022490"/>
    </source>
</evidence>
<evidence type="ECO:0000256" key="3">
    <source>
        <dbReference type="ARBA" id="ARBA00011738"/>
    </source>
</evidence>
<comment type="caution">
    <text evidence="13">The sequence shown here is derived from an EMBL/GenBank/DDBJ whole genome shotgun (WGS) entry which is preliminary data.</text>
</comment>
<evidence type="ECO:0000256" key="12">
    <source>
        <dbReference type="SAM" id="MobiDB-lite"/>
    </source>
</evidence>
<evidence type="ECO:0000256" key="7">
    <source>
        <dbReference type="ARBA" id="ARBA00053401"/>
    </source>
</evidence>
<gene>
    <name evidence="10 13" type="primary">grpE</name>
    <name evidence="13" type="ORF">TMPK1_28970</name>
</gene>
<dbReference type="FunFam" id="2.30.22.10:FF:000001">
    <property type="entry name" value="Protein GrpE"/>
    <property type="match status" value="1"/>
</dbReference>
<evidence type="ECO:0000256" key="10">
    <source>
        <dbReference type="HAMAP-Rule" id="MF_01151"/>
    </source>
</evidence>
<dbReference type="Gene3D" id="2.30.22.10">
    <property type="entry name" value="Head domain of nucleotide exchange factor GrpE"/>
    <property type="match status" value="1"/>
</dbReference>
<keyword evidence="5 10" id="KW-0346">Stress response</keyword>
<name>A0A8S8XIL6_9PROT</name>
<evidence type="ECO:0000256" key="9">
    <source>
        <dbReference type="ARBA" id="ARBA00076414"/>
    </source>
</evidence>
<sequence length="204" mass="21755">MSDQTNEPAQETAPADTLSSPDRPSEGQPTAPSVGEDMAARVAAAEAEAASLKDKLLRALAETENVRRRSEREREDTAKFAVRKFAGDLLNVADNLRRALEAAPAGQVADAGMKNLLGGIEATERELFAAFDRAGIKPVAAQGAVFDPNVHEAMVELVADDVPPGTVVQVFQNGWTISDRLLRPARVGVAKAATERERIVDTKA</sequence>
<comment type="similarity">
    <text evidence="2 10 11">Belongs to the GrpE family.</text>
</comment>
<organism evidence="13 14">
    <name type="scientific">Roseiterribacter gracilis</name>
    <dbReference type="NCBI Taxonomy" id="2812848"/>
    <lineage>
        <taxon>Bacteria</taxon>
        <taxon>Pseudomonadati</taxon>
        <taxon>Pseudomonadota</taxon>
        <taxon>Alphaproteobacteria</taxon>
        <taxon>Rhodospirillales</taxon>
        <taxon>Roseiterribacteraceae</taxon>
        <taxon>Roseiterribacter</taxon>
    </lineage>
</organism>
<dbReference type="GO" id="GO:0051082">
    <property type="term" value="F:unfolded protein binding"/>
    <property type="evidence" value="ECO:0007669"/>
    <property type="project" value="TreeGrafter"/>
</dbReference>
<evidence type="ECO:0000256" key="8">
    <source>
        <dbReference type="ARBA" id="ARBA00072274"/>
    </source>
</evidence>
<dbReference type="GO" id="GO:0051087">
    <property type="term" value="F:protein-folding chaperone binding"/>
    <property type="evidence" value="ECO:0007669"/>
    <property type="project" value="InterPro"/>
</dbReference>
<dbReference type="EMBL" id="BOPV01000001">
    <property type="protein sequence ID" value="GIL40660.1"/>
    <property type="molecule type" value="Genomic_DNA"/>
</dbReference>
<feature type="region of interest" description="Disordered" evidence="12">
    <location>
        <begin position="1"/>
        <end position="42"/>
    </location>
</feature>
<dbReference type="CDD" id="cd00446">
    <property type="entry name" value="GrpE"/>
    <property type="match status" value="1"/>
</dbReference>